<proteinExistence type="predicted"/>
<evidence type="ECO:0000313" key="9">
    <source>
        <dbReference type="Proteomes" id="UP001291623"/>
    </source>
</evidence>
<keyword evidence="3" id="KW-0238">DNA-binding</keyword>
<gene>
    <name evidence="8" type="ORF">RND71_029559</name>
</gene>
<dbReference type="Gene3D" id="3.30.890.10">
    <property type="entry name" value="Methyl-cpg-binding Protein 2, Chain A"/>
    <property type="match status" value="1"/>
</dbReference>
<name>A0AAE1V4P2_9SOLA</name>
<comment type="subcellular location">
    <subcellularLocation>
        <location evidence="1">Nucleus</location>
    </subcellularLocation>
</comment>
<evidence type="ECO:0000256" key="1">
    <source>
        <dbReference type="ARBA" id="ARBA00004123"/>
    </source>
</evidence>
<dbReference type="PANTHER" id="PTHR33729:SF8">
    <property type="entry name" value="METHYL-CPG-BINDING DOMAIN-CONTAINING PROTEIN 11-LIKE"/>
    <property type="match status" value="1"/>
</dbReference>
<feature type="region of interest" description="Disordered" evidence="6">
    <location>
        <begin position="125"/>
        <end position="144"/>
    </location>
</feature>
<dbReference type="GO" id="GO:0003677">
    <property type="term" value="F:DNA binding"/>
    <property type="evidence" value="ECO:0007669"/>
    <property type="project" value="UniProtKB-KW"/>
</dbReference>
<feature type="domain" description="MBD" evidence="7">
    <location>
        <begin position="36"/>
        <end position="89"/>
    </location>
</feature>
<keyword evidence="5" id="KW-0539">Nucleus</keyword>
<keyword evidence="4" id="KW-0804">Transcription</keyword>
<keyword evidence="9" id="KW-1185">Reference proteome</keyword>
<evidence type="ECO:0000256" key="5">
    <source>
        <dbReference type="ARBA" id="ARBA00023242"/>
    </source>
</evidence>
<dbReference type="Pfam" id="PF01429">
    <property type="entry name" value="MBD"/>
    <property type="match status" value="1"/>
</dbReference>
<evidence type="ECO:0000256" key="6">
    <source>
        <dbReference type="SAM" id="MobiDB-lite"/>
    </source>
</evidence>
<dbReference type="SUPFAM" id="SSF54171">
    <property type="entry name" value="DNA-binding domain"/>
    <property type="match status" value="1"/>
</dbReference>
<protein>
    <recommendedName>
        <fullName evidence="7">MBD domain-containing protein</fullName>
    </recommendedName>
</protein>
<reference evidence="8" key="1">
    <citation type="submission" date="2023-12" db="EMBL/GenBank/DDBJ databases">
        <title>Genome assembly of Anisodus tanguticus.</title>
        <authorList>
            <person name="Wang Y.-J."/>
        </authorList>
    </citation>
    <scope>NUCLEOTIDE SEQUENCE</scope>
    <source>
        <strain evidence="8">KB-2021</strain>
        <tissue evidence="8">Leaf</tissue>
    </source>
</reference>
<accession>A0AAE1V4P2</accession>
<dbReference type="EMBL" id="JAVYJV010000016">
    <property type="protein sequence ID" value="KAK4350246.1"/>
    <property type="molecule type" value="Genomic_DNA"/>
</dbReference>
<dbReference type="PANTHER" id="PTHR33729">
    <property type="entry name" value="METHYL-CPG BINDING DOMAIN CONTAINING PROTEIN, EXPRESSED"/>
    <property type="match status" value="1"/>
</dbReference>
<dbReference type="AlphaFoldDB" id="A0AAE1V4P2"/>
<dbReference type="InterPro" id="IPR039622">
    <property type="entry name" value="MBD10/11"/>
</dbReference>
<feature type="compositionally biased region" description="Basic and acidic residues" evidence="6">
    <location>
        <begin position="151"/>
        <end position="172"/>
    </location>
</feature>
<dbReference type="GO" id="GO:0005634">
    <property type="term" value="C:nucleus"/>
    <property type="evidence" value="ECO:0007669"/>
    <property type="project" value="UniProtKB-SubCell"/>
</dbReference>
<organism evidence="8 9">
    <name type="scientific">Anisodus tanguticus</name>
    <dbReference type="NCBI Taxonomy" id="243964"/>
    <lineage>
        <taxon>Eukaryota</taxon>
        <taxon>Viridiplantae</taxon>
        <taxon>Streptophyta</taxon>
        <taxon>Embryophyta</taxon>
        <taxon>Tracheophyta</taxon>
        <taxon>Spermatophyta</taxon>
        <taxon>Magnoliopsida</taxon>
        <taxon>eudicotyledons</taxon>
        <taxon>Gunneridae</taxon>
        <taxon>Pentapetalae</taxon>
        <taxon>asterids</taxon>
        <taxon>lamiids</taxon>
        <taxon>Solanales</taxon>
        <taxon>Solanaceae</taxon>
        <taxon>Solanoideae</taxon>
        <taxon>Hyoscyameae</taxon>
        <taxon>Anisodus</taxon>
    </lineage>
</organism>
<evidence type="ECO:0000256" key="3">
    <source>
        <dbReference type="ARBA" id="ARBA00023125"/>
    </source>
</evidence>
<comment type="caution">
    <text evidence="8">The sequence shown here is derived from an EMBL/GenBank/DDBJ whole genome shotgun (WGS) entry which is preliminary data.</text>
</comment>
<evidence type="ECO:0000256" key="2">
    <source>
        <dbReference type="ARBA" id="ARBA00023015"/>
    </source>
</evidence>
<dbReference type="InterPro" id="IPR001739">
    <property type="entry name" value="Methyl_CpG_DNA-bd"/>
</dbReference>
<evidence type="ECO:0000313" key="8">
    <source>
        <dbReference type="EMBL" id="KAK4350246.1"/>
    </source>
</evidence>
<dbReference type="Proteomes" id="UP001291623">
    <property type="component" value="Unassembled WGS sequence"/>
</dbReference>
<feature type="region of interest" description="Disordered" evidence="6">
    <location>
        <begin position="151"/>
        <end position="203"/>
    </location>
</feature>
<evidence type="ECO:0000256" key="4">
    <source>
        <dbReference type="ARBA" id="ARBA00023163"/>
    </source>
</evidence>
<dbReference type="InterPro" id="IPR016177">
    <property type="entry name" value="DNA-bd_dom_sf"/>
</dbReference>
<evidence type="ECO:0000259" key="7">
    <source>
        <dbReference type="Pfam" id="PF01429"/>
    </source>
</evidence>
<keyword evidence="2" id="KW-0805">Transcription regulation</keyword>
<sequence>MLLFNRASTTRRLDQSNLRRRIVRCTHFAGKLSSITPKKGGKIKKNEVVFVAPTGEEIRNHRQLEKYLKTHDGNPGISEFDWTTGEAPRRSARILEKVKAMPPPCLSRQRNDVEMDVANLEKENMDKKEMESAKEEKEGLQKKEHVVEDEMVDKGKDEWVAKEVDTEHKKEEEMSDGEILEIKIDASDDTQVEDGGKMAENGTEDTIAIDANIPIGSMDKDNFKGGVSHAAIGETNAAE</sequence>